<dbReference type="Proteomes" id="UP000214365">
    <property type="component" value="Unassembled WGS sequence"/>
</dbReference>
<keyword evidence="3" id="KW-1185">Reference proteome</keyword>
<dbReference type="RefSeq" id="XP_020124800.1">
    <property type="nucleotide sequence ID" value="XM_020259803.1"/>
</dbReference>
<feature type="region of interest" description="Disordered" evidence="1">
    <location>
        <begin position="238"/>
        <end position="270"/>
    </location>
</feature>
<evidence type="ECO:0000256" key="1">
    <source>
        <dbReference type="SAM" id="MobiDB-lite"/>
    </source>
</evidence>
<evidence type="ECO:0008006" key="4">
    <source>
        <dbReference type="Google" id="ProtNLM"/>
    </source>
</evidence>
<dbReference type="EMBL" id="LFMY01000001">
    <property type="protein sequence ID" value="OKL64679.1"/>
    <property type="molecule type" value="Genomic_DNA"/>
</dbReference>
<organism evidence="2 3">
    <name type="scientific">Talaromyces atroroseus</name>
    <dbReference type="NCBI Taxonomy" id="1441469"/>
    <lineage>
        <taxon>Eukaryota</taxon>
        <taxon>Fungi</taxon>
        <taxon>Dikarya</taxon>
        <taxon>Ascomycota</taxon>
        <taxon>Pezizomycotina</taxon>
        <taxon>Eurotiomycetes</taxon>
        <taxon>Eurotiomycetidae</taxon>
        <taxon>Eurotiales</taxon>
        <taxon>Trichocomaceae</taxon>
        <taxon>Talaromyces</taxon>
        <taxon>Talaromyces sect. Trachyspermi</taxon>
    </lineage>
</organism>
<dbReference type="GeneID" id="31000813"/>
<sequence length="270" mass="29437">MPCSLSRLTNGFPLTHATDALLQTEATNLGLFITPCSFTWRPTNHACGEGAPAAETGRAQGVPLTAWLRVPLTWFQSQTYAYYPDETHATIRRTFSPLHAPHTQRNFCGYCGTPMTFWTESPQEEADFMSVSLGSLFGDDLRLLEDLDLLPEDATDESFGDQTSSEAVTENAPEWISSSSAVTASNPAATACYRHGTLAGVPWFEEMIQGSRLGRIMSSRRGIGVSEDQSTAFEWEISEWHSSSDTGRKPTGVLTPGGNGKRKADDMVTG</sequence>
<accession>A0A225B9B4</accession>
<name>A0A225B9B4_TALAT</name>
<dbReference type="OrthoDB" id="3907216at2759"/>
<evidence type="ECO:0000313" key="3">
    <source>
        <dbReference type="Proteomes" id="UP000214365"/>
    </source>
</evidence>
<gene>
    <name evidence="2" type="ORF">UA08_01058</name>
</gene>
<reference evidence="2 3" key="1">
    <citation type="submission" date="2015-06" db="EMBL/GenBank/DDBJ databases">
        <title>Talaromyces atroroseus IBT 11181 draft genome.</title>
        <authorList>
            <person name="Rasmussen K.B."/>
            <person name="Rasmussen S."/>
            <person name="Petersen B."/>
            <person name="Sicheritz-Ponten T."/>
            <person name="Mortensen U.H."/>
            <person name="Thrane U."/>
        </authorList>
    </citation>
    <scope>NUCLEOTIDE SEQUENCE [LARGE SCALE GENOMIC DNA]</scope>
    <source>
        <strain evidence="2 3">IBT 11181</strain>
    </source>
</reference>
<comment type="caution">
    <text evidence="2">The sequence shown here is derived from an EMBL/GenBank/DDBJ whole genome shotgun (WGS) entry which is preliminary data.</text>
</comment>
<protein>
    <recommendedName>
        <fullName evidence="4">CENP-V/GFA domain-containing protein</fullName>
    </recommendedName>
</protein>
<dbReference type="AlphaFoldDB" id="A0A225B9B4"/>
<dbReference type="STRING" id="1441469.A0A225B9B4"/>
<evidence type="ECO:0000313" key="2">
    <source>
        <dbReference type="EMBL" id="OKL64679.1"/>
    </source>
</evidence>
<proteinExistence type="predicted"/>